<evidence type="ECO:0000259" key="1">
    <source>
        <dbReference type="Pfam" id="PF00078"/>
    </source>
</evidence>
<protein>
    <submittedName>
        <fullName evidence="2">RNA-directed DNA polymerase (Reverse transcriptase)</fullName>
    </submittedName>
</protein>
<dbReference type="OrthoDB" id="9788687at2"/>
<keyword evidence="2" id="KW-0695">RNA-directed DNA polymerase</keyword>
<keyword evidence="3" id="KW-1185">Reference proteome</keyword>
<evidence type="ECO:0000313" key="3">
    <source>
        <dbReference type="Proteomes" id="UP000004324"/>
    </source>
</evidence>
<dbReference type="Pfam" id="PF00078">
    <property type="entry name" value="RVT_1"/>
    <property type="match status" value="1"/>
</dbReference>
<organism evidence="2 3">
    <name type="scientific">Pelosinus fermentans B4</name>
    <dbReference type="NCBI Taxonomy" id="1149862"/>
    <lineage>
        <taxon>Bacteria</taxon>
        <taxon>Bacillati</taxon>
        <taxon>Bacillota</taxon>
        <taxon>Negativicutes</taxon>
        <taxon>Selenomonadales</taxon>
        <taxon>Sporomusaceae</taxon>
        <taxon>Pelosinus</taxon>
    </lineage>
</organism>
<dbReference type="CDD" id="cd01651">
    <property type="entry name" value="RT_G2_intron"/>
    <property type="match status" value="1"/>
</dbReference>
<dbReference type="EMBL" id="AKVJ01000027">
    <property type="protein sequence ID" value="EIW18315.1"/>
    <property type="molecule type" value="Genomic_DNA"/>
</dbReference>
<dbReference type="GO" id="GO:0003964">
    <property type="term" value="F:RNA-directed DNA polymerase activity"/>
    <property type="evidence" value="ECO:0007669"/>
    <property type="project" value="UniProtKB-KW"/>
</dbReference>
<dbReference type="PANTHER" id="PTHR34047">
    <property type="entry name" value="NUCLEAR INTRON MATURASE 1, MITOCHONDRIAL-RELATED"/>
    <property type="match status" value="1"/>
</dbReference>
<feature type="domain" description="Reverse transcriptase" evidence="1">
    <location>
        <begin position="119"/>
        <end position="184"/>
    </location>
</feature>
<dbReference type="InterPro" id="IPR000477">
    <property type="entry name" value="RT_dom"/>
</dbReference>
<dbReference type="AlphaFoldDB" id="I8RJH7"/>
<accession>I8RJH7</accession>
<name>I8RJH7_9FIRM</name>
<dbReference type="Proteomes" id="UP000004324">
    <property type="component" value="Unassembled WGS sequence"/>
</dbReference>
<sequence>MKVTKVGIKEGRIPCCGKDCPQRDNAEHEGYAGVLTDKRITENNNTDADSKEKRLLERILSLDSLNTAYKQVKSKKGAHGIDGMEVEHLLQYLKVNGEELTKSILEGKYHPNPVRRVEIPKDSGKMRTLGIPTAVDRVIQQAIAQELEPIFEPQFAETSYGFRPKRSAHDALRSVRNTRTKGILMSLIWTLKNFSIQ</sequence>
<dbReference type="SUPFAM" id="SSF56672">
    <property type="entry name" value="DNA/RNA polymerases"/>
    <property type="match status" value="1"/>
</dbReference>
<dbReference type="InterPro" id="IPR043502">
    <property type="entry name" value="DNA/RNA_pol_sf"/>
</dbReference>
<dbReference type="InterPro" id="IPR051083">
    <property type="entry name" value="GrpII_Intron_Splice-Mob/Def"/>
</dbReference>
<keyword evidence="2" id="KW-0548">Nucleotidyltransferase</keyword>
<keyword evidence="2" id="KW-0808">Transferase</keyword>
<reference evidence="2 3" key="1">
    <citation type="journal article" date="2012" name="J. Bacteriol.">
        <title>Draft Genome Sequences for Two Metal-Reducing Pelosinus fermentans Strains Isolated from a Cr(VI)-Contaminated Site and for Type Strain R7.</title>
        <authorList>
            <person name="Brown S.D."/>
            <person name="Podar M."/>
            <person name="Klingeman D.M."/>
            <person name="Johnson C.M."/>
            <person name="Yang Z.K."/>
            <person name="Utturkar S.M."/>
            <person name="Land M.L."/>
            <person name="Mosher J.J."/>
            <person name="Hurt R.A.Jr."/>
            <person name="Phelps T.J."/>
            <person name="Palumbo A.V."/>
            <person name="Arkin A.P."/>
            <person name="Hazen T.C."/>
            <person name="Elias D.A."/>
        </authorList>
    </citation>
    <scope>NUCLEOTIDE SEQUENCE [LARGE SCALE GENOMIC DNA]</scope>
    <source>
        <strain evidence="2 3">B4</strain>
    </source>
</reference>
<comment type="caution">
    <text evidence="2">The sequence shown here is derived from an EMBL/GenBank/DDBJ whole genome shotgun (WGS) entry which is preliminary data.</text>
</comment>
<dbReference type="PANTHER" id="PTHR34047:SF8">
    <property type="entry name" value="PROTEIN YKFC"/>
    <property type="match status" value="1"/>
</dbReference>
<gene>
    <name evidence="2" type="ORF">FB4_3489</name>
</gene>
<proteinExistence type="predicted"/>
<dbReference type="PATRIC" id="fig|1149862.3.peg.2451"/>
<evidence type="ECO:0000313" key="2">
    <source>
        <dbReference type="EMBL" id="EIW18315.1"/>
    </source>
</evidence>